<dbReference type="SUPFAM" id="SSF55961">
    <property type="entry name" value="Bet v1-like"/>
    <property type="match status" value="1"/>
</dbReference>
<accession>A0A6J4KRE3</accession>
<dbReference type="Pfam" id="PF11066">
    <property type="entry name" value="DUF2867"/>
    <property type="match status" value="1"/>
</dbReference>
<dbReference type="EMBL" id="CADCUB010000037">
    <property type="protein sequence ID" value="CAA9313343.1"/>
    <property type="molecule type" value="Genomic_DNA"/>
</dbReference>
<organism evidence="2">
    <name type="scientific">uncultured Frankineae bacterium</name>
    <dbReference type="NCBI Taxonomy" id="437475"/>
    <lineage>
        <taxon>Bacteria</taxon>
        <taxon>Bacillati</taxon>
        <taxon>Actinomycetota</taxon>
        <taxon>Actinomycetes</taxon>
        <taxon>Frankiales</taxon>
        <taxon>environmental samples</taxon>
    </lineage>
</organism>
<dbReference type="CDD" id="cd07812">
    <property type="entry name" value="SRPBCC"/>
    <property type="match status" value="1"/>
</dbReference>
<evidence type="ECO:0000313" key="2">
    <source>
        <dbReference type="EMBL" id="CAA9313343.1"/>
    </source>
</evidence>
<evidence type="ECO:0000256" key="1">
    <source>
        <dbReference type="SAM" id="MobiDB-lite"/>
    </source>
</evidence>
<dbReference type="AlphaFoldDB" id="A0A6J4KRE3"/>
<dbReference type="InterPro" id="IPR023393">
    <property type="entry name" value="START-like_dom_sf"/>
</dbReference>
<dbReference type="InterPro" id="IPR021295">
    <property type="entry name" value="DUF2867"/>
</dbReference>
<feature type="region of interest" description="Disordered" evidence="1">
    <location>
        <begin position="51"/>
        <end position="73"/>
    </location>
</feature>
<dbReference type="Gene3D" id="3.30.530.20">
    <property type="match status" value="1"/>
</dbReference>
<sequence length="159" mass="17272">MTPPAAFEDRRTRVVAAPPAELWEVVAGLGGDRGWPGASLAWSVRGALDRLAGGSGHPRRRRDPDRLAPGDPVDSWQVEQVEPGRRLLLRSRMELPGTARLELVVEAAPDGGSRLVQRVSFVPDGRRGAAYWRAVAPLCRLVFGRQLAGIARAAERRAV</sequence>
<name>A0A6J4KRE3_9ACTN</name>
<gene>
    <name evidence="2" type="ORF">AVDCRST_MAG07-649</name>
</gene>
<reference evidence="2" key="1">
    <citation type="submission" date="2020-02" db="EMBL/GenBank/DDBJ databases">
        <authorList>
            <person name="Meier V. D."/>
        </authorList>
    </citation>
    <scope>NUCLEOTIDE SEQUENCE</scope>
    <source>
        <strain evidence="2">AVDCRST_MAG07</strain>
    </source>
</reference>
<protein>
    <recommendedName>
        <fullName evidence="3">DUF2867 domain-containing protein</fullName>
    </recommendedName>
</protein>
<evidence type="ECO:0008006" key="3">
    <source>
        <dbReference type="Google" id="ProtNLM"/>
    </source>
</evidence>
<proteinExistence type="predicted"/>